<dbReference type="Gene3D" id="3.40.50.2000">
    <property type="entry name" value="Glycogen Phosphorylase B"/>
    <property type="match status" value="1"/>
</dbReference>
<dbReference type="SUPFAM" id="SSF53448">
    <property type="entry name" value="Nucleotide-diphospho-sugar transferases"/>
    <property type="match status" value="1"/>
</dbReference>
<evidence type="ECO:0000313" key="5">
    <source>
        <dbReference type="EMBL" id="QUJ76022.1"/>
    </source>
</evidence>
<organism evidence="5 6">
    <name type="scientific">Sulfitobacter albidus</name>
    <dbReference type="NCBI Taxonomy" id="2829501"/>
    <lineage>
        <taxon>Bacteria</taxon>
        <taxon>Pseudomonadati</taxon>
        <taxon>Pseudomonadota</taxon>
        <taxon>Alphaproteobacteria</taxon>
        <taxon>Rhodobacterales</taxon>
        <taxon>Roseobacteraceae</taxon>
        <taxon>Sulfitobacter</taxon>
    </lineage>
</organism>
<evidence type="ECO:0000259" key="3">
    <source>
        <dbReference type="Pfam" id="PF00534"/>
    </source>
</evidence>
<dbReference type="PANTHER" id="PTHR12526">
    <property type="entry name" value="GLYCOSYLTRANSFERASE"/>
    <property type="match status" value="1"/>
</dbReference>
<dbReference type="Gene3D" id="3.90.550.10">
    <property type="entry name" value="Spore Coat Polysaccharide Biosynthesis Protein SpsA, Chain A"/>
    <property type="match status" value="1"/>
</dbReference>
<keyword evidence="1 5" id="KW-0328">Glycosyltransferase</keyword>
<dbReference type="Proteomes" id="UP000683291">
    <property type="component" value="Chromosome 1"/>
</dbReference>
<protein>
    <submittedName>
        <fullName evidence="5">Glycosyltransferase</fullName>
        <ecNumber evidence="5">2.4.-.-</ecNumber>
    </submittedName>
</protein>
<dbReference type="InterPro" id="IPR001296">
    <property type="entry name" value="Glyco_trans_1"/>
</dbReference>
<dbReference type="EC" id="2.4.-.-" evidence="5"/>
<gene>
    <name evidence="5" type="ORF">KDD17_13975</name>
</gene>
<reference evidence="5" key="1">
    <citation type="submission" date="2021-04" db="EMBL/GenBank/DDBJ databases">
        <title>Complete genome sequence for Sulfitobacter sp. strain JK7-1.</title>
        <authorList>
            <person name="Park S.-J."/>
        </authorList>
    </citation>
    <scope>NUCLEOTIDE SEQUENCE</scope>
    <source>
        <strain evidence="5">JK7-1</strain>
    </source>
</reference>
<evidence type="ECO:0000313" key="6">
    <source>
        <dbReference type="Proteomes" id="UP000683291"/>
    </source>
</evidence>
<dbReference type="SUPFAM" id="SSF53756">
    <property type="entry name" value="UDP-Glycosyltransferase/glycogen phosphorylase"/>
    <property type="match status" value="1"/>
</dbReference>
<accession>A0A975PLQ4</accession>
<dbReference type="InterPro" id="IPR029044">
    <property type="entry name" value="Nucleotide-diphossugar_trans"/>
</dbReference>
<feature type="domain" description="Glycosyltransferase 2-like" evidence="4">
    <location>
        <begin position="641"/>
        <end position="754"/>
    </location>
</feature>
<feature type="domain" description="Glycosyl transferase family 1" evidence="3">
    <location>
        <begin position="449"/>
        <end position="611"/>
    </location>
</feature>
<dbReference type="CDD" id="cd03801">
    <property type="entry name" value="GT4_PimA-like"/>
    <property type="match status" value="1"/>
</dbReference>
<evidence type="ECO:0000256" key="2">
    <source>
        <dbReference type="ARBA" id="ARBA00022679"/>
    </source>
</evidence>
<proteinExistence type="predicted"/>
<name>A0A975PLQ4_9RHOB</name>
<dbReference type="EMBL" id="CP073581">
    <property type="protein sequence ID" value="QUJ76022.1"/>
    <property type="molecule type" value="Genomic_DNA"/>
</dbReference>
<dbReference type="AlphaFoldDB" id="A0A975PLQ4"/>
<dbReference type="InterPro" id="IPR001173">
    <property type="entry name" value="Glyco_trans_2-like"/>
</dbReference>
<dbReference type="Pfam" id="PF00535">
    <property type="entry name" value="Glycos_transf_2"/>
    <property type="match status" value="1"/>
</dbReference>
<evidence type="ECO:0000259" key="4">
    <source>
        <dbReference type="Pfam" id="PF00535"/>
    </source>
</evidence>
<keyword evidence="2 5" id="KW-0808">Transferase</keyword>
<dbReference type="GO" id="GO:0016757">
    <property type="term" value="F:glycosyltransferase activity"/>
    <property type="evidence" value="ECO:0007669"/>
    <property type="project" value="UniProtKB-KW"/>
</dbReference>
<dbReference type="KEGG" id="sual:KDD17_13975"/>
<dbReference type="Pfam" id="PF00534">
    <property type="entry name" value="Glycos_transf_1"/>
    <property type="match status" value="1"/>
</dbReference>
<dbReference type="PANTHER" id="PTHR12526:SF510">
    <property type="entry name" value="D-INOSITOL 3-PHOSPHATE GLYCOSYLTRANSFERASE"/>
    <property type="match status" value="1"/>
</dbReference>
<dbReference type="CDD" id="cd00761">
    <property type="entry name" value="Glyco_tranf_GTA_type"/>
    <property type="match status" value="1"/>
</dbReference>
<evidence type="ECO:0000256" key="1">
    <source>
        <dbReference type="ARBA" id="ARBA00022676"/>
    </source>
</evidence>
<dbReference type="RefSeq" id="WP_212704220.1">
    <property type="nucleotide sequence ID" value="NZ_CP073581.1"/>
</dbReference>
<keyword evidence="6" id="KW-1185">Reference proteome</keyword>
<sequence length="979" mass="109045">MHAMLQDVFSADWYVSENPDVQDYPGGAQAHYLKYGWREGRSPHPLFDTKWYLAQVPDLIETGKEPVAHYRTTGWREMRSPHPLFNLSWYLMQHTDVMAANIDPWWHYLQKGWREGRSLHPLFDTHWYLADNPDVDAAGLEPLSHYLQKGWHEGRNPHPVFDGAWYRDTYGMQTNPWLDYISDGWRNGRSPHPQFDAQWYQQTYLDPDAQICEPLAHYLSDGWQEGLLPHSGFASVAPAGASKAPLYAALDQSLPRRRLNTLSRDGSRGRLILVTHDAQLGGAQRVLKLFAEWVQNRTRFSVGIVAVRGGPFVPEFAEIAPVFVLSDHPEATRAQALSDWAHDGAEHGIKAIFLNSIASGSFYKYWHEDTPSVGFIHELEKILEMYPDEVALLRERASHVVCGGPDVLTALRDKHDIPAERLTAAHSYVEALPENDTEADRTARRMVARASMGIPAERILVMGCGVAHWRKSPDKFVETAVRVLADGVDAHFVWLGGGPDLEACVAQARDAGVGDRVTFAGYEPDVAAKLAGADVFLLSSQEDPFPLVMIYAAQAGVPVVCFQDAGGAEHFVQGGSGVAVPFMDIGAMAGAVTRYARDAELRASVGETGRAQVAAQYTIDAVGPRLLHHLREVAGLAPEVSVVMPNYNYEDYLPKRLETITAQQFQDFELILLDDASPDGSAKLLEEFAATRAGTQIKLNTQNSGSPFKQWMVGMEMAKSDIIWVAEADDYCEPTLLTTLLPLFDDRNMRMATCMSVPVRADESVIGDYRPIYLDRIAPGRFDADYIVTDHEEASGGLGIANTVPNASSVMFRRFDPEPEFVQKVTNMRLCGDWFFYTRAMKGGLFGFSAAPLNYHRRHTETVTHKLEGSLRYFEELADVRAYLGRTYVQSPQARAQIQTFLDQDIARFNVADPQALAQAPEPAKALPTLLVVAPDLSPGGGQMFAISLANEWAARGGAWCCSMRFRNQRTLLSCPNWT</sequence>